<accession>A0A5S3N0P4</accession>
<dbReference type="EMBL" id="VANR01000007">
    <property type="protein sequence ID" value="TMM28770.1"/>
    <property type="molecule type" value="Genomic_DNA"/>
</dbReference>
<organism evidence="1 2">
    <name type="scientific">Polaribacter aestuariivivens</name>
    <dbReference type="NCBI Taxonomy" id="2304626"/>
    <lineage>
        <taxon>Bacteria</taxon>
        <taxon>Pseudomonadati</taxon>
        <taxon>Bacteroidota</taxon>
        <taxon>Flavobacteriia</taxon>
        <taxon>Flavobacteriales</taxon>
        <taxon>Flavobacteriaceae</taxon>
    </lineage>
</organism>
<evidence type="ECO:0000313" key="2">
    <source>
        <dbReference type="Proteomes" id="UP000307140"/>
    </source>
</evidence>
<gene>
    <name evidence="1" type="ORF">FDT66_12745</name>
</gene>
<name>A0A5S3N0P4_9FLAO</name>
<dbReference type="Proteomes" id="UP000307140">
    <property type="component" value="Unassembled WGS sequence"/>
</dbReference>
<protein>
    <submittedName>
        <fullName evidence="1">Uncharacterized protein</fullName>
    </submittedName>
</protein>
<sequence length="206" mass="23668">MSCANRNGHLLSFNLPDYNYDYHTLNKSINTENIYILNKTNIQTESGFKTENLENVQDFFKRKLDNNVTFDYLLKDSNNNLLLKTVFPYEISDSDLKILESSTNFDFIILSKIEYLEYLDKKNLSKNNNARLISALAGAVATVKIIDLKNKEVFLEMSCTASVNDANYHFEEALDNQNPVISTIPVYKKSISLGEKAMKKLLRKIK</sequence>
<dbReference type="AlphaFoldDB" id="A0A5S3N0P4"/>
<proteinExistence type="predicted"/>
<keyword evidence="2" id="KW-1185">Reference proteome</keyword>
<reference evidence="1 2" key="1">
    <citation type="submission" date="2019-05" db="EMBL/GenBank/DDBJ databases">
        <title>Polaribacter aestuariivivens sp. nov., isolated from a tidal flat.</title>
        <authorList>
            <person name="Yoon J.-H."/>
        </authorList>
    </citation>
    <scope>NUCLEOTIDE SEQUENCE [LARGE SCALE GENOMIC DNA]</scope>
    <source>
        <strain evidence="1 2">DBTF-3</strain>
    </source>
</reference>
<dbReference type="RefSeq" id="WP_138537145.1">
    <property type="nucleotide sequence ID" value="NZ_VANR01000007.1"/>
</dbReference>
<evidence type="ECO:0000313" key="1">
    <source>
        <dbReference type="EMBL" id="TMM28770.1"/>
    </source>
</evidence>
<comment type="caution">
    <text evidence="1">The sequence shown here is derived from an EMBL/GenBank/DDBJ whole genome shotgun (WGS) entry which is preliminary data.</text>
</comment>
<dbReference type="OrthoDB" id="1200357at2"/>